<accession>A0A0U2XFI3</accession>
<reference evidence="2" key="1">
    <citation type="submission" date="2015-12" db="EMBL/GenBank/DDBJ databases">
        <authorList>
            <person name="Lauer A."/>
            <person name="Humrighouse B."/>
            <person name="Loparev V."/>
            <person name="Shewmaker P.L."/>
            <person name="Whitney A.M."/>
            <person name="McLaughlin R.W."/>
        </authorList>
    </citation>
    <scope>NUCLEOTIDE SEQUENCE [LARGE SCALE GENOMIC DNA]</scope>
    <source>
        <strain evidence="2">LMG 26678</strain>
    </source>
</reference>
<name>A0A0U2XFI3_9ENTE</name>
<dbReference type="STRING" id="118060.ATZ35_02460"/>
<dbReference type="AlphaFoldDB" id="A0A0U2XFI3"/>
<dbReference type="KEGG" id="erx:ATZ35_02460"/>
<proteinExistence type="predicted"/>
<protein>
    <submittedName>
        <fullName evidence="1">Uncharacterized protein</fullName>
    </submittedName>
</protein>
<organism evidence="1 2">
    <name type="scientific">Enterococcus rotai</name>
    <dbReference type="NCBI Taxonomy" id="118060"/>
    <lineage>
        <taxon>Bacteria</taxon>
        <taxon>Bacillati</taxon>
        <taxon>Bacillota</taxon>
        <taxon>Bacilli</taxon>
        <taxon>Lactobacillales</taxon>
        <taxon>Enterococcaceae</taxon>
        <taxon>Enterococcus</taxon>
    </lineage>
</organism>
<sequence>MEQSFVVNLLNENINDMDINYMECLNFPCIIEILSTHKLLGHAYFLIKKNKLEDGIHNKWLDILKFYYLGTHEKNEIYLKEFKRILTQVEGVKGIKGIDLLQNLYPTYGQRPINDIDLLLDTYKSDIHEVTYQLNELGYKQTYLERSDEKKVKKDEIIYKLITHSSLPPFVKRIGNNRIKVDINIKMKGKLEKIKSIDSFENILNLVNEIYFNQTNIHSVMYFKDIELIKYVDLDYIFKRFSYEDFSEFFSKAVDKGMREELEFVLKCYLSVFENNNMKLFFEKNKLEFQVDTYSVTFPGENTYNWEQTFSTLIFDVNRRKKLILSEDGQFNKYEQTFKKFKR</sequence>
<gene>
    <name evidence="1" type="ORF">ATZ35_02460</name>
</gene>
<dbReference type="InterPro" id="IPR039498">
    <property type="entry name" value="NTP_transf_5"/>
</dbReference>
<dbReference type="Proteomes" id="UP000067523">
    <property type="component" value="Chromosome"/>
</dbReference>
<keyword evidence="2" id="KW-1185">Reference proteome</keyword>
<evidence type="ECO:0000313" key="2">
    <source>
        <dbReference type="Proteomes" id="UP000067523"/>
    </source>
</evidence>
<dbReference type="EMBL" id="CP013655">
    <property type="protein sequence ID" value="ALS36061.1"/>
    <property type="molecule type" value="Genomic_DNA"/>
</dbReference>
<dbReference type="RefSeq" id="WP_208929345.1">
    <property type="nucleotide sequence ID" value="NZ_CP013655.1"/>
</dbReference>
<evidence type="ECO:0000313" key="1">
    <source>
        <dbReference type="EMBL" id="ALS36061.1"/>
    </source>
</evidence>
<dbReference type="Pfam" id="PF14907">
    <property type="entry name" value="NTP_transf_5"/>
    <property type="match status" value="1"/>
</dbReference>